<dbReference type="AlphaFoldDB" id="A0A182Q1Y1"/>
<dbReference type="PANTHER" id="PTHR47705:SF1">
    <property type="entry name" value="PNP_UDP_1 DOMAIN-CONTAINING PROTEIN"/>
    <property type="match status" value="1"/>
</dbReference>
<keyword evidence="4" id="KW-1185">Reference proteome</keyword>
<name>A0A182Q1Y1_9DIPT</name>
<dbReference type="GO" id="GO:0009116">
    <property type="term" value="P:nucleoside metabolic process"/>
    <property type="evidence" value="ECO:0007669"/>
    <property type="project" value="InterPro"/>
</dbReference>
<dbReference type="EnsemblMetazoa" id="AFAF001482-RA">
    <property type="protein sequence ID" value="AFAF001482-PA"/>
    <property type="gene ID" value="AFAF001482"/>
</dbReference>
<dbReference type="PANTHER" id="PTHR47705">
    <property type="entry name" value="AGAP000321-PA"/>
    <property type="match status" value="1"/>
</dbReference>
<protein>
    <recommendedName>
        <fullName evidence="2">Winged helix-turn-helix domain-containing protein</fullName>
    </recommendedName>
</protein>
<evidence type="ECO:0000313" key="4">
    <source>
        <dbReference type="Proteomes" id="UP000075886"/>
    </source>
</evidence>
<evidence type="ECO:0000313" key="3">
    <source>
        <dbReference type="EnsemblMetazoa" id="AFAF001482-PA"/>
    </source>
</evidence>
<feature type="compositionally biased region" description="Gly residues" evidence="1">
    <location>
        <begin position="233"/>
        <end position="242"/>
    </location>
</feature>
<feature type="domain" description="Winged helix-turn-helix" evidence="2">
    <location>
        <begin position="276"/>
        <end position="339"/>
    </location>
</feature>
<dbReference type="Proteomes" id="UP000075886">
    <property type="component" value="Unassembled WGS sequence"/>
</dbReference>
<accession>A0A182Q1Y1</accession>
<feature type="region of interest" description="Disordered" evidence="1">
    <location>
        <begin position="1"/>
        <end position="50"/>
    </location>
</feature>
<organism evidence="3 4">
    <name type="scientific">Anopheles farauti</name>
    <dbReference type="NCBI Taxonomy" id="69004"/>
    <lineage>
        <taxon>Eukaryota</taxon>
        <taxon>Metazoa</taxon>
        <taxon>Ecdysozoa</taxon>
        <taxon>Arthropoda</taxon>
        <taxon>Hexapoda</taxon>
        <taxon>Insecta</taxon>
        <taxon>Pterygota</taxon>
        <taxon>Neoptera</taxon>
        <taxon>Endopterygota</taxon>
        <taxon>Diptera</taxon>
        <taxon>Nematocera</taxon>
        <taxon>Culicoidea</taxon>
        <taxon>Culicidae</taxon>
        <taxon>Anophelinae</taxon>
        <taxon>Anopheles</taxon>
    </lineage>
</organism>
<sequence>MPSPTVKRVERSPPPPPPPKPDRPKQQMNGNGESSGGGVPVPSQQSPDEEQVVMTPLGKTNTSTVLLIERKLIQSVGERTHVAGGDHRGIIINKTAEEQSNRQREPAQLSLEFRVFLVSANSGQHSQESRRIKFWFRPWLASEDVQAQVAQDFFRELVSPKEFPRDYVGFIKKIMKLLQKGYNEIQAIEIELRILEQTSAPPSRPSRPGHVIICYGNCHKLDPNNNRDKTQSDGGGGEGAIGQIGDSSGSIHVTPISQRRSQEHDPADEVSFEDEQFEVVPLTPEKILELIEQAYPNPITPEDLAKDYGWEEEEVLAIMLVLKERGLIKSMEYNSFTRIHHDDQAIKIVKQMPTIASNKQPTIAIITAQYCEKLAVDAMLENKETFVRYTTVGESNVYTLGNIGAHRIVSTKLPSVGSTREAMTAAGNTTTRLLGTFQKVDYVFIVGVAGGIPHYTDYRRHVRLGDVVIASTPAATSEQQTATKPYCYVYSSGQSEVKRYYPADDGLQQIARTLVQNDDGKKPWLQYVQEGLQQLSGRSGHAEHDFARPAPNTDKLYMNIGNKNVIEVAHPIAQLGDGTAADDTDANGVPMPHQTRLHAGPIGSGYELVRSDSARTEYAQTYQLLATDSEMNSVLDSVVGNCRESFILVKGIADYKDGTTSRKWQNYASLAAAAVMKTIVCAMDAPTNV</sequence>
<dbReference type="Pfam" id="PF22979">
    <property type="entry name" value="HTH_69"/>
    <property type="match status" value="1"/>
</dbReference>
<feature type="region of interest" description="Disordered" evidence="1">
    <location>
        <begin position="223"/>
        <end position="273"/>
    </location>
</feature>
<dbReference type="InterPro" id="IPR035994">
    <property type="entry name" value="Nucleoside_phosphorylase_sf"/>
</dbReference>
<dbReference type="STRING" id="69004.A0A182Q1Y1"/>
<dbReference type="GO" id="GO:0003824">
    <property type="term" value="F:catalytic activity"/>
    <property type="evidence" value="ECO:0007669"/>
    <property type="project" value="InterPro"/>
</dbReference>
<dbReference type="EMBL" id="AXCN02002175">
    <property type="status" value="NOT_ANNOTATED_CDS"/>
    <property type="molecule type" value="Genomic_DNA"/>
</dbReference>
<reference evidence="4" key="1">
    <citation type="submission" date="2014-01" db="EMBL/GenBank/DDBJ databases">
        <title>The Genome Sequence of Anopheles farauti FAR1 (V2).</title>
        <authorList>
            <consortium name="The Broad Institute Genomics Platform"/>
            <person name="Neafsey D.E."/>
            <person name="Besansky N."/>
            <person name="Howell P."/>
            <person name="Walton C."/>
            <person name="Young S.K."/>
            <person name="Zeng Q."/>
            <person name="Gargeya S."/>
            <person name="Fitzgerald M."/>
            <person name="Haas B."/>
            <person name="Abouelleil A."/>
            <person name="Allen A.W."/>
            <person name="Alvarado L."/>
            <person name="Arachchi H.M."/>
            <person name="Berlin A.M."/>
            <person name="Chapman S.B."/>
            <person name="Gainer-Dewar J."/>
            <person name="Goldberg J."/>
            <person name="Griggs A."/>
            <person name="Gujja S."/>
            <person name="Hansen M."/>
            <person name="Howarth C."/>
            <person name="Imamovic A."/>
            <person name="Ireland A."/>
            <person name="Larimer J."/>
            <person name="McCowan C."/>
            <person name="Murphy C."/>
            <person name="Pearson M."/>
            <person name="Poon T.W."/>
            <person name="Priest M."/>
            <person name="Roberts A."/>
            <person name="Saif S."/>
            <person name="Shea T."/>
            <person name="Sisk P."/>
            <person name="Sykes S."/>
            <person name="Wortman J."/>
            <person name="Nusbaum C."/>
            <person name="Birren B."/>
        </authorList>
    </citation>
    <scope>NUCLEOTIDE SEQUENCE [LARGE SCALE GENOMIC DNA]</scope>
    <source>
        <strain evidence="4">FAR1</strain>
    </source>
</reference>
<reference evidence="3" key="2">
    <citation type="submission" date="2020-05" db="UniProtKB">
        <authorList>
            <consortium name="EnsemblMetazoa"/>
        </authorList>
    </citation>
    <scope>IDENTIFICATION</scope>
    <source>
        <strain evidence="3">FAR1</strain>
    </source>
</reference>
<evidence type="ECO:0000256" key="1">
    <source>
        <dbReference type="SAM" id="MobiDB-lite"/>
    </source>
</evidence>
<dbReference type="SUPFAM" id="SSF53167">
    <property type="entry name" value="Purine and uridine phosphorylases"/>
    <property type="match status" value="1"/>
</dbReference>
<proteinExistence type="predicted"/>
<dbReference type="InterPro" id="IPR055121">
    <property type="entry name" value="HTH_69"/>
</dbReference>
<feature type="compositionally biased region" description="Polar residues" evidence="1">
    <location>
        <begin position="248"/>
        <end position="259"/>
    </location>
</feature>
<dbReference type="VEuPathDB" id="VectorBase:AFAF001482"/>
<evidence type="ECO:0000259" key="2">
    <source>
        <dbReference type="Pfam" id="PF22979"/>
    </source>
</evidence>
<dbReference type="Gene3D" id="3.40.50.1580">
    <property type="entry name" value="Nucleoside phosphorylase domain"/>
    <property type="match status" value="1"/>
</dbReference>